<comment type="caution">
    <text evidence="3">The sequence shown here is derived from an EMBL/GenBank/DDBJ whole genome shotgun (WGS) entry which is preliminary data.</text>
</comment>
<evidence type="ECO:0000256" key="1">
    <source>
        <dbReference type="SAM" id="MobiDB-lite"/>
    </source>
</evidence>
<keyword evidence="2" id="KW-0812">Transmembrane</keyword>
<evidence type="ECO:0000256" key="2">
    <source>
        <dbReference type="SAM" id="Phobius"/>
    </source>
</evidence>
<sequence length="1181" mass="129087" precursor="true">MLIFSSANIRAFRSNRRLRRVAACAMNGWMMMMQSWMFGIAMFLIVGIAVPPSHAQPPGTLPPDQIFQRTDESLPIRAFMFLTEAENNVLMPGVTWEEYERRMNLDSDSEGLQQPFSYQSLAITGVTEDSRAELEVTMKLSIESTKDRWIKIPLGMANFHRLAPPDVSGIDEYSMSFESESLGYVLHVKTAAVEDAMVRIQMSSSVQMHSLKSVEFRLPDVPSQVQLTIDDGNVDGDVLGRGDETLRSSPKTGNKTEFAIESGGGNFAVRWGEIRRSADDAPLLEVDSRIDVRWDSPQDQPIMSVRLTIRNAKGSIEGFQLRLPKNSVVLDTPRLGTSGQTIEFLEQDDLSRNSVGGNRKGETDRNNRDDDLAGELRTVVIPEEEHQQRIELNFDLQLAADATSPSSPLGFRAVEVVGSLRHRGELTIQTSGDYRLRWRTRAWVRSESSESAEEGLSSRLYRFRFDRASFELPIWLSAKERQTRVTSASELTIHEGVASIVMDVQVSGQATDGRLQIDDASWNISSIENVETGEPLESFRSDALRTIDFSLDAGEGSSSIRIRAQRLIDDETGNIEFAIPRVVADDESLSIQNATLNLISSGRTMLVVDLERSEGLTRIGSSSNETTNTSTISTFRMLSPDGAATLVGNLVDQPPRITLSSDATIELDGDQLRSTVDWMVTSPLDLEGRLPIRIAKPAAVPTTRPGEIASAALTDVANAIGSPSTGFSAGELGRFDGLLASQNEPWVVTVDGVPATLRALDDDRYELISERLSLGTMAIRWRLSQSRRSSSVQRSIETVSLPRPNIADVTVRGNVRVNLRGNQQFDLTSTDSVPASTLDFDSLPRDPLRLRLQTRVTATDEISIHQALLRTIVGRSTRQEQVIARLQGGDSFQVELPAGTPDVSVEAMLDDVRVPVQRQGNALIIPLAGHQQAGDQQVHVVDLRVWIALPTSSSFASIRPMIKLPIGVGRVYWQIIAPTDGHVVWASPTVGRSMTWQFDRWRLSREPSHSNAALAAIIGASADSFDETPPGNSYLYVGSDLPSFEVVIASRTILWICVGSFVLLLAVLLTHIPKTRHPLTAVVVAVLFAGLLAVAPDAAVLAGQLGMISLVLVIVMITIRSLITPSGGNRVFTSPSSAPLVTPASPAPPSHPSTRTVKPISPETPSIASTQALPKPTEASP</sequence>
<dbReference type="Proteomes" id="UP000317977">
    <property type="component" value="Unassembled WGS sequence"/>
</dbReference>
<gene>
    <name evidence="3" type="ORF">Poly59_15350</name>
</gene>
<dbReference type="RefSeq" id="WP_146533465.1">
    <property type="nucleotide sequence ID" value="NZ_SJPX01000002.1"/>
</dbReference>
<feature type="compositionally biased region" description="Basic and acidic residues" evidence="1">
    <location>
        <begin position="359"/>
        <end position="371"/>
    </location>
</feature>
<feature type="region of interest" description="Disordered" evidence="1">
    <location>
        <begin position="1134"/>
        <end position="1181"/>
    </location>
</feature>
<keyword evidence="4" id="KW-1185">Reference proteome</keyword>
<reference evidence="3 4" key="1">
    <citation type="submission" date="2019-02" db="EMBL/GenBank/DDBJ databases">
        <title>Deep-cultivation of Planctomycetes and their phenomic and genomic characterization uncovers novel biology.</title>
        <authorList>
            <person name="Wiegand S."/>
            <person name="Jogler M."/>
            <person name="Boedeker C."/>
            <person name="Pinto D."/>
            <person name="Vollmers J."/>
            <person name="Rivas-Marin E."/>
            <person name="Kohn T."/>
            <person name="Peeters S.H."/>
            <person name="Heuer A."/>
            <person name="Rast P."/>
            <person name="Oberbeckmann S."/>
            <person name="Bunk B."/>
            <person name="Jeske O."/>
            <person name="Meyerdierks A."/>
            <person name="Storesund J.E."/>
            <person name="Kallscheuer N."/>
            <person name="Luecker S."/>
            <person name="Lage O.M."/>
            <person name="Pohl T."/>
            <person name="Merkel B.J."/>
            <person name="Hornburger P."/>
            <person name="Mueller R.-W."/>
            <person name="Bruemmer F."/>
            <person name="Labrenz M."/>
            <person name="Spormann A.M."/>
            <person name="Op Den Camp H."/>
            <person name="Overmann J."/>
            <person name="Amann R."/>
            <person name="Jetten M.S.M."/>
            <person name="Mascher T."/>
            <person name="Medema M.H."/>
            <person name="Devos D.P."/>
            <person name="Kaster A.-K."/>
            <person name="Ovreas L."/>
            <person name="Rohde M."/>
            <person name="Galperin M.Y."/>
            <person name="Jogler C."/>
        </authorList>
    </citation>
    <scope>NUCLEOTIDE SEQUENCE [LARGE SCALE GENOMIC DNA]</scope>
    <source>
        <strain evidence="3 4">Poly59</strain>
    </source>
</reference>
<dbReference type="EMBL" id="SJPX01000002">
    <property type="protein sequence ID" value="TWU55238.1"/>
    <property type="molecule type" value="Genomic_DNA"/>
</dbReference>
<keyword evidence="2" id="KW-0472">Membrane</keyword>
<evidence type="ECO:0000313" key="3">
    <source>
        <dbReference type="EMBL" id="TWU55238.1"/>
    </source>
</evidence>
<protein>
    <submittedName>
        <fullName evidence="3">Uncharacterized protein</fullName>
    </submittedName>
</protein>
<evidence type="ECO:0000313" key="4">
    <source>
        <dbReference type="Proteomes" id="UP000317977"/>
    </source>
</evidence>
<proteinExistence type="predicted"/>
<feature type="compositionally biased region" description="Polar residues" evidence="1">
    <location>
        <begin position="1163"/>
        <end position="1172"/>
    </location>
</feature>
<dbReference type="AlphaFoldDB" id="A0A5C6F1L0"/>
<organism evidence="3 4">
    <name type="scientific">Rubripirellula reticaptiva</name>
    <dbReference type="NCBI Taxonomy" id="2528013"/>
    <lineage>
        <taxon>Bacteria</taxon>
        <taxon>Pseudomonadati</taxon>
        <taxon>Planctomycetota</taxon>
        <taxon>Planctomycetia</taxon>
        <taxon>Pirellulales</taxon>
        <taxon>Pirellulaceae</taxon>
        <taxon>Rubripirellula</taxon>
    </lineage>
</organism>
<keyword evidence="2" id="KW-1133">Transmembrane helix</keyword>
<accession>A0A5C6F1L0</accession>
<dbReference type="OrthoDB" id="219245at2"/>
<feature type="transmembrane region" description="Helical" evidence="2">
    <location>
        <begin position="1101"/>
        <end position="1123"/>
    </location>
</feature>
<feature type="transmembrane region" description="Helical" evidence="2">
    <location>
        <begin position="1053"/>
        <end position="1072"/>
    </location>
</feature>
<feature type="region of interest" description="Disordered" evidence="1">
    <location>
        <begin position="347"/>
        <end position="371"/>
    </location>
</feature>
<feature type="transmembrane region" description="Helical" evidence="2">
    <location>
        <begin position="1079"/>
        <end position="1095"/>
    </location>
</feature>
<name>A0A5C6F1L0_9BACT</name>